<evidence type="ECO:0000313" key="3">
    <source>
        <dbReference type="EMBL" id="KAA8897671.1"/>
    </source>
</evidence>
<organism evidence="3 4">
    <name type="scientific">Diutina rugosa</name>
    <name type="common">Yeast</name>
    <name type="synonym">Candida rugosa</name>
    <dbReference type="NCBI Taxonomy" id="5481"/>
    <lineage>
        <taxon>Eukaryota</taxon>
        <taxon>Fungi</taxon>
        <taxon>Dikarya</taxon>
        <taxon>Ascomycota</taxon>
        <taxon>Saccharomycotina</taxon>
        <taxon>Pichiomycetes</taxon>
        <taxon>Debaryomycetaceae</taxon>
        <taxon>Diutina</taxon>
    </lineage>
</organism>
<keyword evidence="4" id="KW-1185">Reference proteome</keyword>
<evidence type="ECO:0008006" key="5">
    <source>
        <dbReference type="Google" id="ProtNLM"/>
    </source>
</evidence>
<sequence length="344" mass="38680">MIKFLIRLASLPLKLAWLTIQYYTTGTCFDNEITRKSLWRTLNCGIFQHMGPGLNMTVARPRESVQTIIRRLAPKWSLPGIGQMFPCSTNATWLAQGPQSELAVLYLHGGCFALQLQDSAVEAMANLHLAMAKLYNRHISVVVADYGLTSEHVTFPTQGDQVGAVYRQLLKDGYQNIVVMGDSAGGNLSLMLLHYIDQHKLKWPRAVVAISPWLNTTDKSIRSSAHLGKDVFSYDMIDYFGAYYANGADDELLNLTHAPYLKKYPPFVDGNVYFICGEYEVLFDEIAEFIGTYAKEHPDNVLIDPKGVHIGWFISETCAYGTLDTWIHMPTSQRVLAWLSKITT</sequence>
<feature type="chain" id="PRO_5024951646" description="Alpha/beta hydrolase fold-3 domain-containing protein" evidence="2">
    <location>
        <begin position="17"/>
        <end position="344"/>
    </location>
</feature>
<dbReference type="Proteomes" id="UP000449547">
    <property type="component" value="Unassembled WGS sequence"/>
</dbReference>
<dbReference type="SUPFAM" id="SSF53474">
    <property type="entry name" value="alpha/beta-Hydrolases"/>
    <property type="match status" value="1"/>
</dbReference>
<dbReference type="OrthoDB" id="2152029at2759"/>
<dbReference type="PANTHER" id="PTHR48081:SF8">
    <property type="entry name" value="ALPHA_BETA HYDROLASE FOLD-3 DOMAIN-CONTAINING PROTEIN-RELATED"/>
    <property type="match status" value="1"/>
</dbReference>
<dbReference type="GO" id="GO:0016787">
    <property type="term" value="F:hydrolase activity"/>
    <property type="evidence" value="ECO:0007669"/>
    <property type="project" value="UniProtKB-KW"/>
</dbReference>
<dbReference type="OMA" id="YGKVFTR"/>
<dbReference type="InterPro" id="IPR019436">
    <property type="entry name" value="Say1-like"/>
</dbReference>
<dbReference type="InterPro" id="IPR050300">
    <property type="entry name" value="GDXG_lipolytic_enzyme"/>
</dbReference>
<dbReference type="VEuPathDB" id="FungiDB:DIURU_005102"/>
<evidence type="ECO:0000313" key="4">
    <source>
        <dbReference type="Proteomes" id="UP000449547"/>
    </source>
</evidence>
<dbReference type="GeneID" id="54783753"/>
<evidence type="ECO:0000256" key="2">
    <source>
        <dbReference type="SAM" id="SignalP"/>
    </source>
</evidence>
<name>A0A642UEQ2_DIURU</name>
<proteinExistence type="predicted"/>
<comment type="caution">
    <text evidence="3">The sequence shown here is derived from an EMBL/GenBank/DDBJ whole genome shotgun (WGS) entry which is preliminary data.</text>
</comment>
<dbReference type="InterPro" id="IPR029058">
    <property type="entry name" value="AB_hydrolase_fold"/>
</dbReference>
<accession>A0A642UEQ2</accession>
<dbReference type="PANTHER" id="PTHR48081">
    <property type="entry name" value="AB HYDROLASE SUPERFAMILY PROTEIN C4A8.06C"/>
    <property type="match status" value="1"/>
</dbReference>
<keyword evidence="1" id="KW-0378">Hydrolase</keyword>
<keyword evidence="2" id="KW-0732">Signal</keyword>
<reference evidence="3 4" key="1">
    <citation type="submission" date="2019-07" db="EMBL/GenBank/DDBJ databases">
        <title>Genome assembly of two rare yeast pathogens: Diutina rugosa and Trichomonascus ciferrii.</title>
        <authorList>
            <person name="Mixao V."/>
            <person name="Saus E."/>
            <person name="Hansen A."/>
            <person name="Lass-Flor C."/>
            <person name="Gabaldon T."/>
        </authorList>
    </citation>
    <scope>NUCLEOTIDE SEQUENCE [LARGE SCALE GENOMIC DNA]</scope>
    <source>
        <strain evidence="3 4">CBS 613</strain>
    </source>
</reference>
<dbReference type="Gene3D" id="3.40.50.1820">
    <property type="entry name" value="alpha/beta hydrolase"/>
    <property type="match status" value="1"/>
</dbReference>
<evidence type="ECO:0000256" key="1">
    <source>
        <dbReference type="ARBA" id="ARBA00022801"/>
    </source>
</evidence>
<dbReference type="EMBL" id="SWFT01000153">
    <property type="protein sequence ID" value="KAA8897671.1"/>
    <property type="molecule type" value="Genomic_DNA"/>
</dbReference>
<feature type="signal peptide" evidence="2">
    <location>
        <begin position="1"/>
        <end position="16"/>
    </location>
</feature>
<dbReference type="Pfam" id="PF10340">
    <property type="entry name" value="Say1_Mug180"/>
    <property type="match status" value="1"/>
</dbReference>
<protein>
    <recommendedName>
        <fullName evidence="5">Alpha/beta hydrolase fold-3 domain-containing protein</fullName>
    </recommendedName>
</protein>
<dbReference type="AlphaFoldDB" id="A0A642UEQ2"/>
<gene>
    <name evidence="3" type="ORF">DIURU_005102</name>
</gene>
<dbReference type="RefSeq" id="XP_034010099.1">
    <property type="nucleotide sequence ID" value="XM_034158048.1"/>
</dbReference>